<dbReference type="SUPFAM" id="SSF46934">
    <property type="entry name" value="UBA-like"/>
    <property type="match status" value="1"/>
</dbReference>
<proteinExistence type="predicted"/>
<dbReference type="InterPro" id="IPR009060">
    <property type="entry name" value="UBA-like_sf"/>
</dbReference>
<feature type="compositionally biased region" description="Gly residues" evidence="1">
    <location>
        <begin position="597"/>
        <end position="608"/>
    </location>
</feature>
<feature type="compositionally biased region" description="Basic and acidic residues" evidence="1">
    <location>
        <begin position="618"/>
        <end position="636"/>
    </location>
</feature>
<sequence>MRLVEFGVFPTEAEMVMWQANCDTITQQLELRFGKSADNLVKDEVLIEILNTIVERMPRESDIFRTAAIKSNQSFINTKTTILNATLKICQSLTKSLWKNLGYFEKPFFLEIITLYPDNEKEIGQVFEKFLNRQLISKEDVVKYLDVSAKQCLEDLIEYGKELKQSYEKNRTNNTSLNIIEYLVTVGSIIIDFKKISEFAEKQKIEVENNWNRRIPSLFESIYSIFDYPTLFEVASNIDGFPLRKVFEAKSFTLQKLVECFDQKIPQNSIIFTAYSNIIDQKPIENEKVLFEIREKTVDRLRKCGYFENLGISDDSEIQNQISYVSEMFPHLSPHFIHLVLRHFSFNAELTVSNLLTGESIPLEFKFIESNIDWNPSTSSDWPPLDFTASDEIERALYDERKRKESEAIIAANKKPGLFSLAHGSTNENVIVEPVSEMSEMRRKAQEYKANVFSKLNKIREPQTAPDGEVLVPMESSKVYSALNNLKMTTPEMVAIRPTYDKYKYEIPNENGMYDDEYDDEFEERVFNIERLNEELESSSEEEEIEEIKIESKPAGKGNNRGNGNTQNRNQSQPQSQGPSKLSNGPPPGLSTSSRGGKVGNSDGGYTGGRNRQLKERHKADNKQRGADRKNRAAGL</sequence>
<dbReference type="Gene3D" id="1.10.8.10">
    <property type="entry name" value="DNA helicase RuvA subunit, C-terminal domain"/>
    <property type="match status" value="1"/>
</dbReference>
<feature type="compositionally biased region" description="Low complexity" evidence="1">
    <location>
        <begin position="558"/>
        <end position="571"/>
    </location>
</feature>
<accession>A0A9P1MT62</accession>
<dbReference type="Pfam" id="PF02845">
    <property type="entry name" value="CUE"/>
    <property type="match status" value="1"/>
</dbReference>
<dbReference type="AlphaFoldDB" id="A0A9P1MT62"/>
<feature type="compositionally biased region" description="Polar residues" evidence="1">
    <location>
        <begin position="572"/>
        <end position="583"/>
    </location>
</feature>
<comment type="caution">
    <text evidence="3">The sequence shown here is derived from an EMBL/GenBank/DDBJ whole genome shotgun (WGS) entry which is preliminary data.</text>
</comment>
<dbReference type="GO" id="GO:0043130">
    <property type="term" value="F:ubiquitin binding"/>
    <property type="evidence" value="ECO:0007669"/>
    <property type="project" value="InterPro"/>
</dbReference>
<organism evidence="3 4">
    <name type="scientific">Caenorhabditis angaria</name>
    <dbReference type="NCBI Taxonomy" id="860376"/>
    <lineage>
        <taxon>Eukaryota</taxon>
        <taxon>Metazoa</taxon>
        <taxon>Ecdysozoa</taxon>
        <taxon>Nematoda</taxon>
        <taxon>Chromadorea</taxon>
        <taxon>Rhabditida</taxon>
        <taxon>Rhabditina</taxon>
        <taxon>Rhabditomorpha</taxon>
        <taxon>Rhabditoidea</taxon>
        <taxon>Rhabditidae</taxon>
        <taxon>Peloderinae</taxon>
        <taxon>Caenorhabditis</taxon>
    </lineage>
</organism>
<evidence type="ECO:0000313" key="4">
    <source>
        <dbReference type="Proteomes" id="UP001152747"/>
    </source>
</evidence>
<protein>
    <recommendedName>
        <fullName evidence="2">CUE domain-containing protein</fullName>
    </recommendedName>
</protein>
<feature type="region of interest" description="Disordered" evidence="1">
    <location>
        <begin position="533"/>
        <end position="636"/>
    </location>
</feature>
<dbReference type="InterPro" id="IPR003892">
    <property type="entry name" value="CUE"/>
</dbReference>
<name>A0A9P1MT62_9PELO</name>
<gene>
    <name evidence="3" type="ORF">CAMP_LOCUS1679</name>
</gene>
<dbReference type="PROSITE" id="PS51140">
    <property type="entry name" value="CUE"/>
    <property type="match status" value="1"/>
</dbReference>
<dbReference type="Proteomes" id="UP001152747">
    <property type="component" value="Unassembled WGS sequence"/>
</dbReference>
<dbReference type="EMBL" id="CANHGI010000001">
    <property type="protein sequence ID" value="CAI5439042.1"/>
    <property type="molecule type" value="Genomic_DNA"/>
</dbReference>
<dbReference type="OrthoDB" id="5824609at2759"/>
<keyword evidence="4" id="KW-1185">Reference proteome</keyword>
<reference evidence="3" key="1">
    <citation type="submission" date="2022-11" db="EMBL/GenBank/DDBJ databases">
        <authorList>
            <person name="Kikuchi T."/>
        </authorList>
    </citation>
    <scope>NUCLEOTIDE SEQUENCE</scope>
    <source>
        <strain evidence="3">PS1010</strain>
    </source>
</reference>
<evidence type="ECO:0000259" key="2">
    <source>
        <dbReference type="PROSITE" id="PS51140"/>
    </source>
</evidence>
<evidence type="ECO:0000313" key="3">
    <source>
        <dbReference type="EMBL" id="CAI5439042.1"/>
    </source>
</evidence>
<feature type="compositionally biased region" description="Acidic residues" evidence="1">
    <location>
        <begin position="535"/>
        <end position="546"/>
    </location>
</feature>
<evidence type="ECO:0000256" key="1">
    <source>
        <dbReference type="SAM" id="MobiDB-lite"/>
    </source>
</evidence>
<feature type="domain" description="CUE" evidence="2">
    <location>
        <begin position="317"/>
        <end position="360"/>
    </location>
</feature>